<keyword evidence="6" id="KW-0808">Transferase</keyword>
<dbReference type="Proteomes" id="UP000262379">
    <property type="component" value="Unassembled WGS sequence"/>
</dbReference>
<feature type="transmembrane region" description="Helical" evidence="12">
    <location>
        <begin position="57"/>
        <end position="76"/>
    </location>
</feature>
<dbReference type="CDD" id="cd16922">
    <property type="entry name" value="HATPase_EvgS-ArcB-TorS-like"/>
    <property type="match status" value="1"/>
</dbReference>
<feature type="transmembrane region" description="Helical" evidence="12">
    <location>
        <begin position="131"/>
        <end position="152"/>
    </location>
</feature>
<comment type="subcellular location">
    <subcellularLocation>
        <location evidence="2">Cell membrane</location>
    </subcellularLocation>
</comment>
<feature type="transmembrane region" description="Helical" evidence="12">
    <location>
        <begin position="83"/>
        <end position="100"/>
    </location>
</feature>
<evidence type="ECO:0000256" key="10">
    <source>
        <dbReference type="ARBA" id="ARBA00023012"/>
    </source>
</evidence>
<dbReference type="InterPro" id="IPR003594">
    <property type="entry name" value="HATPase_dom"/>
</dbReference>
<dbReference type="InterPro" id="IPR004358">
    <property type="entry name" value="Sig_transdc_His_kin-like_C"/>
</dbReference>
<comment type="caution">
    <text evidence="14">The sequence shown here is derived from an EMBL/GenBank/DDBJ whole genome shotgun (WGS) entry which is preliminary data.</text>
</comment>
<dbReference type="PROSITE" id="PS50109">
    <property type="entry name" value="HIS_KIN"/>
    <property type="match status" value="1"/>
</dbReference>
<evidence type="ECO:0000256" key="11">
    <source>
        <dbReference type="ARBA" id="ARBA00023136"/>
    </source>
</evidence>
<dbReference type="PANTHER" id="PTHR43047:SF63">
    <property type="entry name" value="HISTIDINE KINASE"/>
    <property type="match status" value="1"/>
</dbReference>
<dbReference type="SMART" id="SM00387">
    <property type="entry name" value="HATPase_c"/>
    <property type="match status" value="1"/>
</dbReference>
<dbReference type="PANTHER" id="PTHR43047">
    <property type="entry name" value="TWO-COMPONENT HISTIDINE PROTEIN KINASE"/>
    <property type="match status" value="1"/>
</dbReference>
<dbReference type="EC" id="2.7.13.3" evidence="3"/>
<keyword evidence="9" id="KW-0067">ATP-binding</keyword>
<protein>
    <recommendedName>
        <fullName evidence="3">histidine kinase</fullName>
        <ecNumber evidence="3">2.7.13.3</ecNumber>
    </recommendedName>
</protein>
<dbReference type="Gene3D" id="1.10.287.130">
    <property type="match status" value="1"/>
</dbReference>
<keyword evidence="12" id="KW-1133">Transmembrane helix</keyword>
<keyword evidence="4" id="KW-1003">Cell membrane</keyword>
<reference evidence="15" key="1">
    <citation type="submission" date="2018-08" db="EMBL/GenBank/DDBJ databases">
        <authorList>
            <person name="Im W.T."/>
        </authorList>
    </citation>
    <scope>NUCLEOTIDE SEQUENCE [LARGE SCALE GENOMIC DNA]</scope>
    <source>
        <strain evidence="15">LA-28</strain>
    </source>
</reference>
<dbReference type="GO" id="GO:0005886">
    <property type="term" value="C:plasma membrane"/>
    <property type="evidence" value="ECO:0007669"/>
    <property type="project" value="UniProtKB-SubCell"/>
</dbReference>
<dbReference type="InterPro" id="IPR005467">
    <property type="entry name" value="His_kinase_dom"/>
</dbReference>
<dbReference type="Gene3D" id="3.30.565.10">
    <property type="entry name" value="Histidine kinase-like ATPase, C-terminal domain"/>
    <property type="match status" value="1"/>
</dbReference>
<evidence type="ECO:0000256" key="8">
    <source>
        <dbReference type="ARBA" id="ARBA00022777"/>
    </source>
</evidence>
<evidence type="ECO:0000256" key="7">
    <source>
        <dbReference type="ARBA" id="ARBA00022741"/>
    </source>
</evidence>
<keyword evidence="7" id="KW-0547">Nucleotide-binding</keyword>
<dbReference type="InterPro" id="IPR003661">
    <property type="entry name" value="HisK_dim/P_dom"/>
</dbReference>
<dbReference type="Pfam" id="PF02518">
    <property type="entry name" value="HATPase_c"/>
    <property type="match status" value="1"/>
</dbReference>
<dbReference type="FunFam" id="3.30.565.10:FF:000023">
    <property type="entry name" value="PAS domain-containing sensor histidine kinase"/>
    <property type="match status" value="1"/>
</dbReference>
<accession>A0A371XHU4</accession>
<keyword evidence="5" id="KW-0597">Phosphoprotein</keyword>
<comment type="catalytic activity">
    <reaction evidence="1">
        <text>ATP + protein L-histidine = ADP + protein N-phospho-L-histidine.</text>
        <dbReference type="EC" id="2.7.13.3"/>
    </reaction>
</comment>
<dbReference type="EMBL" id="QURN01000003">
    <property type="protein sequence ID" value="RFC68773.1"/>
    <property type="molecule type" value="Genomic_DNA"/>
</dbReference>
<keyword evidence="11 12" id="KW-0472">Membrane</keyword>
<organism evidence="14 15">
    <name type="scientific">Mesorhizobium denitrificans</name>
    <dbReference type="NCBI Taxonomy" id="2294114"/>
    <lineage>
        <taxon>Bacteria</taxon>
        <taxon>Pseudomonadati</taxon>
        <taxon>Pseudomonadota</taxon>
        <taxon>Alphaproteobacteria</taxon>
        <taxon>Hyphomicrobiales</taxon>
        <taxon>Phyllobacteriaceae</taxon>
        <taxon>Mesorhizobium</taxon>
    </lineage>
</organism>
<feature type="transmembrane region" description="Helical" evidence="12">
    <location>
        <begin position="33"/>
        <end position="51"/>
    </location>
</feature>
<evidence type="ECO:0000256" key="2">
    <source>
        <dbReference type="ARBA" id="ARBA00004236"/>
    </source>
</evidence>
<dbReference type="PRINTS" id="PR00344">
    <property type="entry name" value="BCTRLSENSOR"/>
</dbReference>
<keyword evidence="10" id="KW-0902">Two-component regulatory system</keyword>
<dbReference type="CDD" id="cd00082">
    <property type="entry name" value="HisKA"/>
    <property type="match status" value="1"/>
</dbReference>
<dbReference type="GO" id="GO:0009927">
    <property type="term" value="F:histidine phosphotransfer kinase activity"/>
    <property type="evidence" value="ECO:0007669"/>
    <property type="project" value="TreeGrafter"/>
</dbReference>
<dbReference type="Pfam" id="PF00512">
    <property type="entry name" value="HisKA"/>
    <property type="match status" value="1"/>
</dbReference>
<evidence type="ECO:0000256" key="6">
    <source>
        <dbReference type="ARBA" id="ARBA00022679"/>
    </source>
</evidence>
<name>A0A371XHU4_9HYPH</name>
<dbReference type="SMART" id="SM00388">
    <property type="entry name" value="HisKA"/>
    <property type="match status" value="1"/>
</dbReference>
<gene>
    <name evidence="14" type="ORF">DY251_03810</name>
</gene>
<evidence type="ECO:0000256" key="9">
    <source>
        <dbReference type="ARBA" id="ARBA00022840"/>
    </source>
</evidence>
<dbReference type="InterPro" id="IPR036890">
    <property type="entry name" value="HATPase_C_sf"/>
</dbReference>
<evidence type="ECO:0000256" key="3">
    <source>
        <dbReference type="ARBA" id="ARBA00012438"/>
    </source>
</evidence>
<evidence type="ECO:0000313" key="15">
    <source>
        <dbReference type="Proteomes" id="UP000262379"/>
    </source>
</evidence>
<dbReference type="SUPFAM" id="SSF47384">
    <property type="entry name" value="Homodimeric domain of signal transducing histidine kinase"/>
    <property type="match status" value="1"/>
</dbReference>
<evidence type="ECO:0000256" key="12">
    <source>
        <dbReference type="SAM" id="Phobius"/>
    </source>
</evidence>
<dbReference type="InterPro" id="IPR036097">
    <property type="entry name" value="HisK_dim/P_sf"/>
</dbReference>
<keyword evidence="15" id="KW-1185">Reference proteome</keyword>
<dbReference type="AlphaFoldDB" id="A0A371XHU4"/>
<keyword evidence="8 14" id="KW-0418">Kinase</keyword>
<evidence type="ECO:0000256" key="5">
    <source>
        <dbReference type="ARBA" id="ARBA00022553"/>
    </source>
</evidence>
<feature type="transmembrane region" description="Helical" evidence="12">
    <location>
        <begin position="106"/>
        <end position="124"/>
    </location>
</feature>
<evidence type="ECO:0000259" key="13">
    <source>
        <dbReference type="PROSITE" id="PS50109"/>
    </source>
</evidence>
<evidence type="ECO:0000256" key="4">
    <source>
        <dbReference type="ARBA" id="ARBA00022475"/>
    </source>
</evidence>
<dbReference type="SUPFAM" id="SSF55874">
    <property type="entry name" value="ATPase domain of HSP90 chaperone/DNA topoisomerase II/histidine kinase"/>
    <property type="match status" value="1"/>
</dbReference>
<keyword evidence="12" id="KW-0812">Transmembrane</keyword>
<evidence type="ECO:0000313" key="14">
    <source>
        <dbReference type="EMBL" id="RFC68773.1"/>
    </source>
</evidence>
<dbReference type="GO" id="GO:0005524">
    <property type="term" value="F:ATP binding"/>
    <property type="evidence" value="ECO:0007669"/>
    <property type="project" value="UniProtKB-KW"/>
</dbReference>
<feature type="domain" description="Histidine kinase" evidence="13">
    <location>
        <begin position="331"/>
        <end position="551"/>
    </location>
</feature>
<proteinExistence type="predicted"/>
<evidence type="ECO:0000256" key="1">
    <source>
        <dbReference type="ARBA" id="ARBA00000085"/>
    </source>
</evidence>
<dbReference type="GO" id="GO:0000155">
    <property type="term" value="F:phosphorelay sensor kinase activity"/>
    <property type="evidence" value="ECO:0007669"/>
    <property type="project" value="InterPro"/>
</dbReference>
<sequence length="577" mass="60461">MCASATEGCRRLVDTAGLTAEGVGVRLRMTQTLIAAPAVAVSATALTLSQVDGPATLAVANFLIFGACWLAGLFVASYGKEKLIGALSLAGAAVLAGGLIALGGGLASPMAVLALALVFEPWWVWRSERAILVGVIAAVGAVVASTLVPVAGAGGASATLWLPVMIYGMTIAARLMKSESSESNGATSFELAEALDAAVLRLTVTGEVSDVTEKTRDLMRLPPELLLQQGLFDRVHVADRVAYMCALSDLRNGAKNRQLDMRVRLPAENSESLAGVYEWFSAEFVRLPSDETGVIAIFREAQDVSELNARVELSEERAAQAELSKASFLAAVSHELRTPLNAIIGFSDMLTHELYGRFADPRQKEHVALISEAGNHLLGVVNAILDVSKIELGAYSIIREPFNLGATVSTSLSMISVQAERKDIAIDVQIDPAIGEIDADVRAIRQILINLLSNAVKFTPEGGTVAIGASDDGSAVRIWVKDTGVGIAPQDIARLGQAFVQAGDDYARRGDGTGLGLALVKGLAQLHGGSLTIESEVGAGTTAIVSIPKTHQAGEPGQAEVQILRNGLDHGAFRKTA</sequence>